<dbReference type="InterPro" id="IPR000210">
    <property type="entry name" value="BTB/POZ_dom"/>
</dbReference>
<dbReference type="EMBL" id="KL197717">
    <property type="protein sequence ID" value="KDQ58376.1"/>
    <property type="molecule type" value="Genomic_DNA"/>
</dbReference>
<feature type="domain" description="BTB" evidence="1">
    <location>
        <begin position="20"/>
        <end position="49"/>
    </location>
</feature>
<dbReference type="OrthoDB" id="3204157at2759"/>
<dbReference type="InParanoid" id="A0A067Q701"/>
<dbReference type="PROSITE" id="PS50097">
    <property type="entry name" value="BTB"/>
    <property type="match status" value="1"/>
</dbReference>
<gene>
    <name evidence="2" type="ORF">JAAARDRAFT_666044</name>
</gene>
<dbReference type="AlphaFoldDB" id="A0A067Q701"/>
<dbReference type="CDD" id="cd18186">
    <property type="entry name" value="BTB_POZ_ZBTB_KLHL-like"/>
    <property type="match status" value="1"/>
</dbReference>
<dbReference type="Proteomes" id="UP000027265">
    <property type="component" value="Unassembled WGS sequence"/>
</dbReference>
<evidence type="ECO:0000259" key="1">
    <source>
        <dbReference type="PROSITE" id="PS50097"/>
    </source>
</evidence>
<evidence type="ECO:0000313" key="3">
    <source>
        <dbReference type="Proteomes" id="UP000027265"/>
    </source>
</evidence>
<sequence>MATPLDSPLVRIEDFRYTDGSVVLQAERTLFRVHMSILSDHSRVFKDMFPLPQQTTVAGSKLHEGRPPVQVQDTVDD</sequence>
<organism evidence="2 3">
    <name type="scientific">Jaapia argillacea MUCL 33604</name>
    <dbReference type="NCBI Taxonomy" id="933084"/>
    <lineage>
        <taxon>Eukaryota</taxon>
        <taxon>Fungi</taxon>
        <taxon>Dikarya</taxon>
        <taxon>Basidiomycota</taxon>
        <taxon>Agaricomycotina</taxon>
        <taxon>Agaricomycetes</taxon>
        <taxon>Agaricomycetidae</taxon>
        <taxon>Jaapiales</taxon>
        <taxon>Jaapiaceae</taxon>
        <taxon>Jaapia</taxon>
    </lineage>
</organism>
<dbReference type="InterPro" id="IPR011333">
    <property type="entry name" value="SKP1/BTB/POZ_sf"/>
</dbReference>
<dbReference type="Pfam" id="PF00651">
    <property type="entry name" value="BTB"/>
    <property type="match status" value="1"/>
</dbReference>
<reference evidence="3" key="1">
    <citation type="journal article" date="2014" name="Proc. Natl. Acad. Sci. U.S.A.">
        <title>Extensive sampling of basidiomycete genomes demonstrates inadequacy of the white-rot/brown-rot paradigm for wood decay fungi.</title>
        <authorList>
            <person name="Riley R."/>
            <person name="Salamov A.A."/>
            <person name="Brown D.W."/>
            <person name="Nagy L.G."/>
            <person name="Floudas D."/>
            <person name="Held B.W."/>
            <person name="Levasseur A."/>
            <person name="Lombard V."/>
            <person name="Morin E."/>
            <person name="Otillar R."/>
            <person name="Lindquist E.A."/>
            <person name="Sun H."/>
            <person name="LaButti K.M."/>
            <person name="Schmutz J."/>
            <person name="Jabbour D."/>
            <person name="Luo H."/>
            <person name="Baker S.E."/>
            <person name="Pisabarro A.G."/>
            <person name="Walton J.D."/>
            <person name="Blanchette R.A."/>
            <person name="Henrissat B."/>
            <person name="Martin F."/>
            <person name="Cullen D."/>
            <person name="Hibbett D.S."/>
            <person name="Grigoriev I.V."/>
        </authorList>
    </citation>
    <scope>NUCLEOTIDE SEQUENCE [LARGE SCALE GENOMIC DNA]</scope>
    <source>
        <strain evidence="3">MUCL 33604</strain>
    </source>
</reference>
<protein>
    <recommendedName>
        <fullName evidence="1">BTB domain-containing protein</fullName>
    </recommendedName>
</protein>
<keyword evidence="3" id="KW-1185">Reference proteome</keyword>
<dbReference type="Gene3D" id="3.30.710.10">
    <property type="entry name" value="Potassium Channel Kv1.1, Chain A"/>
    <property type="match status" value="1"/>
</dbReference>
<accession>A0A067Q701</accession>
<proteinExistence type="predicted"/>
<name>A0A067Q701_9AGAM</name>
<dbReference type="HOGENOM" id="CLU_2638410_0_0_1"/>
<evidence type="ECO:0000313" key="2">
    <source>
        <dbReference type="EMBL" id="KDQ58376.1"/>
    </source>
</evidence>